<keyword evidence="4" id="KW-0460">Magnesium</keyword>
<dbReference type="InterPro" id="IPR006689">
    <property type="entry name" value="Small_GTPase_ARF/SAR"/>
</dbReference>
<dbReference type="SMART" id="SM00177">
    <property type="entry name" value="ARF"/>
    <property type="match status" value="1"/>
</dbReference>
<reference evidence="5" key="3">
    <citation type="submission" date="2015-02" db="UniProtKB">
        <authorList>
            <consortium name="EnsemblProtists"/>
        </authorList>
    </citation>
    <scope>IDENTIFICATION</scope>
    <source>
        <strain evidence="5">DAOM BR144</strain>
    </source>
</reference>
<dbReference type="PANTHER" id="PTHR46688:SF1">
    <property type="entry name" value="ADP-RIBOSYLATION FACTOR-LIKE PROTEIN 16"/>
    <property type="match status" value="1"/>
</dbReference>
<reference evidence="6" key="2">
    <citation type="submission" date="2010-04" db="EMBL/GenBank/DDBJ databases">
        <authorList>
            <person name="Buell R."/>
            <person name="Hamilton J."/>
            <person name="Hostetler J."/>
        </authorList>
    </citation>
    <scope>NUCLEOTIDE SEQUENCE [LARGE SCALE GENOMIC DNA]</scope>
    <source>
        <strain evidence="6">DAOM:BR144</strain>
    </source>
</reference>
<dbReference type="Gene3D" id="3.40.50.300">
    <property type="entry name" value="P-loop containing nucleotide triphosphate hydrolases"/>
    <property type="match status" value="1"/>
</dbReference>
<keyword evidence="2 3" id="KW-0342">GTP-binding</keyword>
<dbReference type="AlphaFoldDB" id="K3WW45"/>
<dbReference type="VEuPathDB" id="FungiDB:PYU1_G009175"/>
<dbReference type="OMA" id="QLLPMWP"/>
<name>K3WW45_GLOUD</name>
<dbReference type="InterPro" id="IPR027417">
    <property type="entry name" value="P-loop_NTPase"/>
</dbReference>
<dbReference type="EMBL" id="GL376632">
    <property type="status" value="NOT_ANNOTATED_CDS"/>
    <property type="molecule type" value="Genomic_DNA"/>
</dbReference>
<dbReference type="PROSITE" id="PS51417">
    <property type="entry name" value="ARF"/>
    <property type="match status" value="1"/>
</dbReference>
<dbReference type="Proteomes" id="UP000019132">
    <property type="component" value="Unassembled WGS sequence"/>
</dbReference>
<proteinExistence type="predicted"/>
<evidence type="ECO:0000256" key="1">
    <source>
        <dbReference type="ARBA" id="ARBA00022741"/>
    </source>
</evidence>
<dbReference type="Pfam" id="PF00025">
    <property type="entry name" value="Arf"/>
    <property type="match status" value="1"/>
</dbReference>
<evidence type="ECO:0000313" key="5">
    <source>
        <dbReference type="EnsemblProtists" id="PYU1_T009193"/>
    </source>
</evidence>
<dbReference type="PANTHER" id="PTHR46688">
    <property type="entry name" value="ADP-RIBOSYLATION FACTOR-LIKE PROTEIN 16"/>
    <property type="match status" value="1"/>
</dbReference>
<keyword evidence="1 3" id="KW-0547">Nucleotide-binding</keyword>
<keyword evidence="4" id="KW-0479">Metal-binding</keyword>
<feature type="binding site" evidence="3">
    <location>
        <position position="106"/>
    </location>
    <ligand>
        <name>GTP</name>
        <dbReference type="ChEBI" id="CHEBI:37565"/>
    </ligand>
</feature>
<evidence type="ECO:0000313" key="6">
    <source>
        <dbReference type="Proteomes" id="UP000019132"/>
    </source>
</evidence>
<evidence type="ECO:0000256" key="4">
    <source>
        <dbReference type="PIRSR" id="PIRSR606689-2"/>
    </source>
</evidence>
<dbReference type="eggNOG" id="KOG0070">
    <property type="taxonomic scope" value="Eukaryota"/>
</dbReference>
<dbReference type="STRING" id="431595.K3WW45"/>
<dbReference type="InParanoid" id="K3WW45"/>
<evidence type="ECO:0000256" key="2">
    <source>
        <dbReference type="ARBA" id="ARBA00023134"/>
    </source>
</evidence>
<dbReference type="GO" id="GO:0046872">
    <property type="term" value="F:metal ion binding"/>
    <property type="evidence" value="ECO:0007669"/>
    <property type="project" value="UniProtKB-KW"/>
</dbReference>
<dbReference type="EnsemblProtists" id="PYU1_T009193">
    <property type="protein sequence ID" value="PYU1_T009193"/>
    <property type="gene ID" value="PYU1_G009175"/>
</dbReference>
<reference evidence="6" key="1">
    <citation type="journal article" date="2010" name="Genome Biol.">
        <title>Genome sequence of the necrotrophic plant pathogen Pythium ultimum reveals original pathogenicity mechanisms and effector repertoire.</title>
        <authorList>
            <person name="Levesque C.A."/>
            <person name="Brouwer H."/>
            <person name="Cano L."/>
            <person name="Hamilton J.P."/>
            <person name="Holt C."/>
            <person name="Huitema E."/>
            <person name="Raffaele S."/>
            <person name="Robideau G.P."/>
            <person name="Thines M."/>
            <person name="Win J."/>
            <person name="Zerillo M.M."/>
            <person name="Beakes G.W."/>
            <person name="Boore J.L."/>
            <person name="Busam D."/>
            <person name="Dumas B."/>
            <person name="Ferriera S."/>
            <person name="Fuerstenberg S.I."/>
            <person name="Gachon C.M."/>
            <person name="Gaulin E."/>
            <person name="Govers F."/>
            <person name="Grenville-Briggs L."/>
            <person name="Horner N."/>
            <person name="Hostetler J."/>
            <person name="Jiang R.H."/>
            <person name="Johnson J."/>
            <person name="Krajaejun T."/>
            <person name="Lin H."/>
            <person name="Meijer H.J."/>
            <person name="Moore B."/>
            <person name="Morris P."/>
            <person name="Phuntmart V."/>
            <person name="Puiu D."/>
            <person name="Shetty J."/>
            <person name="Stajich J.E."/>
            <person name="Tripathy S."/>
            <person name="Wawra S."/>
            <person name="van West P."/>
            <person name="Whitty B.R."/>
            <person name="Coutinho P.M."/>
            <person name="Henrissat B."/>
            <person name="Martin F."/>
            <person name="Thomas P.D."/>
            <person name="Tyler B.M."/>
            <person name="De Vries R.P."/>
            <person name="Kamoun S."/>
            <person name="Yandell M."/>
            <person name="Tisserat N."/>
            <person name="Buell C.R."/>
        </authorList>
    </citation>
    <scope>NUCLEOTIDE SEQUENCE</scope>
    <source>
        <strain evidence="6">DAOM:BR144</strain>
    </source>
</reference>
<feature type="binding site" evidence="4">
    <location>
        <position position="84"/>
    </location>
    <ligand>
        <name>Mg(2+)</name>
        <dbReference type="ChEBI" id="CHEBI:18420"/>
    </ligand>
</feature>
<dbReference type="SUPFAM" id="SSF52540">
    <property type="entry name" value="P-loop containing nucleoside triphosphate hydrolases"/>
    <property type="match status" value="1"/>
</dbReference>
<accession>K3WW45</accession>
<feature type="binding site" evidence="3">
    <location>
        <begin position="160"/>
        <end position="163"/>
    </location>
    <ligand>
        <name>GTP</name>
        <dbReference type="ChEBI" id="CHEBI:37565"/>
    </ligand>
</feature>
<evidence type="ECO:0008006" key="7">
    <source>
        <dbReference type="Google" id="ProtNLM"/>
    </source>
</evidence>
<organism evidence="5 6">
    <name type="scientific">Globisporangium ultimum (strain ATCC 200006 / CBS 805.95 / DAOM BR144)</name>
    <name type="common">Pythium ultimum</name>
    <dbReference type="NCBI Taxonomy" id="431595"/>
    <lineage>
        <taxon>Eukaryota</taxon>
        <taxon>Sar</taxon>
        <taxon>Stramenopiles</taxon>
        <taxon>Oomycota</taxon>
        <taxon>Peronosporomycetes</taxon>
        <taxon>Pythiales</taxon>
        <taxon>Pythiaceae</taxon>
        <taxon>Globisporangium</taxon>
    </lineage>
</organism>
<dbReference type="HOGENOM" id="CLU_076752_0_0_1"/>
<evidence type="ECO:0000256" key="3">
    <source>
        <dbReference type="PIRSR" id="PIRSR606689-1"/>
    </source>
</evidence>
<protein>
    <recommendedName>
        <fullName evidence="7">ADP-ribosylation factor-like protein 16</fullName>
    </recommendedName>
</protein>
<dbReference type="GO" id="GO:0005525">
    <property type="term" value="F:GTP binding"/>
    <property type="evidence" value="ECO:0007669"/>
    <property type="project" value="UniProtKB-KW"/>
</dbReference>
<sequence>MKNGLLLGLDGVGKTLLLRQLTLHLSKNHRSVLDKLAALANGVSGIASRVSGGGRALHAGGDDLSESVTSSGVLLPMQRETQPTIGVEHATLNIDTKPYVVCEVGGQLLPMWKAYFSSCDFWIYVLDISNPAQIAGSAIEFFNIMANDDMRKKPKLLLFNKMDEYFTLEDTLLRSYLQLDQLLTSDLDGSLMHVIKISAATGENIDSVIKWFSHRWGTASSSTQHANNAHNTLVSTRSDSRIHPVVHS</sequence>
<keyword evidence="6" id="KW-1185">Reference proteome</keyword>
<dbReference type="GO" id="GO:0003924">
    <property type="term" value="F:GTPase activity"/>
    <property type="evidence" value="ECO:0007669"/>
    <property type="project" value="InterPro"/>
</dbReference>